<dbReference type="InterPro" id="IPR027417">
    <property type="entry name" value="P-loop_NTPase"/>
</dbReference>
<sequence>MGPQRAPTLIYQPYFYGTSPYSSILPHSSWAAHQTPFASRSASPQTAAQATASTTAVSNQQDPPSTTGTQTTETHDPNRFDLLPRIKGLYRLLDLYSETGSGGLVDKIIISQESLGRFINSVLPGAYTNVTKIDFSRLDREASLRLVGVYGSKSEIVRFLHSLGSIDDEVAALLLVEDDMSVNMRLSLRSGIYVLSPTAPDDSLAEPLVRYVVYWPEETTWNDDTTGSVRKNRVTFMRYLTALTDQIRALISPEHEGKLVFKDTDQVDDSDEDGFDMSWNDFEAANVDDRLFKFEVAKTNEQAEAVNVRPGFTIAHHAFWTSTVNIPTSSGHMRQELLIPQFVAGETVQAVATTRFVPGVDHTRRLDGSFGEHRFAAELRNYGSIILSHSVDDAGFEILVKKGNLKAQDTAAYAAYRDSVEKAERRIQDEEKEAVENPLAEIRANYPRLRDQVSKYLAPKICDLYPTLVPEDLLPLKAHEEQEGSLQTTDDLGYFYNVCTSYKSADQAVQYALAEAKYGSINYPNFSRLKKRFLIVKGILRKHTDLSEEQRSELANAVSLNGDLPAALKETQTSWAKLNPLHYVKAVALKLNLLKESNDEETLKAYSKVNEPNDTDFLKSLTDTATKEPILAASVLELRELALHGLRQTLESSAKALADKMLSAQEREVREVAKSISKTRFAGARQEATSILRQAIEKRLFREGKHKCLYQIAAKYWQSDFLLKASYNQRSDPSFETSVWSLDLSEDDRQKLKENPLHVPNPRMPRSATKFDLPMGWRIRRIQILGSKKALLVVDCPDRIRLWVFPLRTGFSVDRPTCSIPNVPGRKYVVAVDEQMRLVALAITEPQGNVSLQEFLMDETFSTMHSRGSPLSLNTWYTDGIPEFTHVAFFSGTEELCLVEASGRVRVLSIPSRSFRPATISLPTKPLYVRSSPDGAALLIVEGTQRGPKFLRVFHRASFGSNGSGIVKDLPESFNVTSNFCVSSTGERPKAFLMAFDVTGQRIVSSALEISRKETEYQFRAKDEASNTARETTTVHNSLINCFSEVWERFPVAAAIQRQTLSEDGRRPPRVTFVSSLVSNSFKGYFKRMVQDFERLSRKPTEQRLTRIVVDSSPFDEVGCEAPSTSQYKAGEWIAELLCLIPIHIAVTLENRFVPLKDGVLDSALERELLGAEVSKIIDTISLGWYESIFSSYMANKPVKVVSSMGNKSAGKSYSLNHMVDSSFAGSAVRTTEGVWLSVCPTKDCLVVALDFEGVHSIERTAQEDMLLVLFNTALSNLVIFRNNFALSRDVANMFTSFQASTHLFDPSANQRLFKGLLTIVIKDVVDGDKRDIVKEFFAKFSQIVSKEQATNFITVLHNSQLTVIPWSVIQSREFYALFGKLRNLLFSQKSTHGTAGEFLMTLKTLMAKMKAQDWGSLDQTVIKHRVAALLEMLPAALEYGRSGSTFDADELRNLDDQGVVDHSDHNAKFYIGKDEGERERALASLLEAWGVDPARGTVDEVATHLNDLASSRITHVEKWIEQNLSRFPADNSDIRNLKRDFKDLAERLRNALRLCPAQCNTCQLQCMLNLSHQHQSHDCRTSHMCITPCEYAEEHDRPVLCQLPAGHNGKHVCNPAIHLCGETCYLAGRKGCQGHCSKPSDHEEGEHECSAKVHQCGKPCDLRDMVSSNGQRFSCPLLCAVPHDEPHERHACDNRLACPIRCELCQQYCATGDHFHGLDHSLPHLCGQEHGCRRQCEAAGICEINTTPQSVETTFTGKHSTFSYTKYTQRAKRLDCAIVIPPGKLAHDGRHICTTDPDPFHYCEESCQNCGYICTLPLGHLQPEHDTAHGSMERTAWAVEGNSDAVVEVQGRKFAAQDDGAPQLCSSICRNLGRHAHIDYCRSAKEECKEVGHIDVPMLPNRTRPKDWVSHKVFWERTDPYSNDEQTEFGLCDVQCAGPEHQATATAPARPSFCTLPIFHPPHPINWQAPGNSAYVSGDGHSFGCPNPNNLRQAFHVIFVLDRSGSMSYSDRRPLQGQPVTAKITRSNDNRFGAVLSALYGFWITRGSGTSGPRRDAYSVITFDSYAQTQISNNSTSTSDELLDSLLQLGPRGGTDFDAALRETRTVMVNNWSNDRSPVVVFLSDGECWVNDNTIYDLCNEAVSQGKPVSFHAVSFGQDSSSTPLRRMVTVAERVAQDAPRDPLSPVVPCSYSDAMDTIRLAETFINIADSLKKPRAALLRA</sequence>
<name>A0A0C3KBE1_9AGAM</name>
<dbReference type="PANTHER" id="PTHR22796:SF1">
    <property type="entry name" value="VWFA DOMAIN-CONTAINING PROTEIN"/>
    <property type="match status" value="1"/>
</dbReference>
<dbReference type="EMBL" id="KN823262">
    <property type="protein sequence ID" value="KIO18763.1"/>
    <property type="molecule type" value="Genomic_DNA"/>
</dbReference>
<dbReference type="PROSITE" id="PS50234">
    <property type="entry name" value="VWFA"/>
    <property type="match status" value="1"/>
</dbReference>
<dbReference type="InterPro" id="IPR002035">
    <property type="entry name" value="VWF_A"/>
</dbReference>
<feature type="compositionally biased region" description="Low complexity" evidence="1">
    <location>
        <begin position="41"/>
        <end position="72"/>
    </location>
</feature>
<evidence type="ECO:0000256" key="1">
    <source>
        <dbReference type="SAM" id="MobiDB-lite"/>
    </source>
</evidence>
<dbReference type="Gene3D" id="3.40.50.410">
    <property type="entry name" value="von Willebrand factor, type A domain"/>
    <property type="match status" value="1"/>
</dbReference>
<dbReference type="Gene3D" id="3.40.50.300">
    <property type="entry name" value="P-loop containing nucleotide triphosphate hydrolases"/>
    <property type="match status" value="1"/>
</dbReference>
<reference evidence="3 4" key="1">
    <citation type="submission" date="2014-04" db="EMBL/GenBank/DDBJ databases">
        <authorList>
            <consortium name="DOE Joint Genome Institute"/>
            <person name="Kuo A."/>
            <person name="Girlanda M."/>
            <person name="Perotto S."/>
            <person name="Kohler A."/>
            <person name="Nagy L.G."/>
            <person name="Floudas D."/>
            <person name="Copeland A."/>
            <person name="Barry K.W."/>
            <person name="Cichocki N."/>
            <person name="Veneault-Fourrey C."/>
            <person name="LaButti K."/>
            <person name="Lindquist E.A."/>
            <person name="Lipzen A."/>
            <person name="Lundell T."/>
            <person name="Morin E."/>
            <person name="Murat C."/>
            <person name="Sun H."/>
            <person name="Tunlid A."/>
            <person name="Henrissat B."/>
            <person name="Grigoriev I.V."/>
            <person name="Hibbett D.S."/>
            <person name="Martin F."/>
            <person name="Nordberg H.P."/>
            <person name="Cantor M.N."/>
            <person name="Hua S.X."/>
        </authorList>
    </citation>
    <scope>NUCLEOTIDE SEQUENCE [LARGE SCALE GENOMIC DNA]</scope>
    <source>
        <strain evidence="3 4">MUT 4182</strain>
    </source>
</reference>
<gene>
    <name evidence="3" type="ORF">M407DRAFT_224787</name>
</gene>
<accession>A0A0C3KBE1</accession>
<organism evidence="3 4">
    <name type="scientific">Tulasnella calospora MUT 4182</name>
    <dbReference type="NCBI Taxonomy" id="1051891"/>
    <lineage>
        <taxon>Eukaryota</taxon>
        <taxon>Fungi</taxon>
        <taxon>Dikarya</taxon>
        <taxon>Basidiomycota</taxon>
        <taxon>Agaricomycotina</taxon>
        <taxon>Agaricomycetes</taxon>
        <taxon>Cantharellales</taxon>
        <taxon>Tulasnellaceae</taxon>
        <taxon>Tulasnella</taxon>
    </lineage>
</organism>
<dbReference type="Pfam" id="PF13519">
    <property type="entry name" value="VWA_2"/>
    <property type="match status" value="1"/>
</dbReference>
<dbReference type="SUPFAM" id="SSF52540">
    <property type="entry name" value="P-loop containing nucleoside triphosphate hydrolases"/>
    <property type="match status" value="1"/>
</dbReference>
<dbReference type="SUPFAM" id="SSF53300">
    <property type="entry name" value="vWA-like"/>
    <property type="match status" value="1"/>
</dbReference>
<dbReference type="OrthoDB" id="2343366at2759"/>
<feature type="region of interest" description="Disordered" evidence="1">
    <location>
        <begin position="41"/>
        <end position="79"/>
    </location>
</feature>
<dbReference type="SMART" id="SM00327">
    <property type="entry name" value="VWA"/>
    <property type="match status" value="1"/>
</dbReference>
<evidence type="ECO:0000313" key="3">
    <source>
        <dbReference type="EMBL" id="KIO18763.1"/>
    </source>
</evidence>
<feature type="domain" description="VWFA" evidence="2">
    <location>
        <begin position="1997"/>
        <end position="2213"/>
    </location>
</feature>
<dbReference type="InterPro" id="IPR036465">
    <property type="entry name" value="vWFA_dom_sf"/>
</dbReference>
<evidence type="ECO:0000259" key="2">
    <source>
        <dbReference type="PROSITE" id="PS50234"/>
    </source>
</evidence>
<dbReference type="HOGENOM" id="CLU_000401_0_0_1"/>
<evidence type="ECO:0000313" key="4">
    <source>
        <dbReference type="Proteomes" id="UP000054248"/>
    </source>
</evidence>
<dbReference type="CDD" id="cd00198">
    <property type="entry name" value="vWFA"/>
    <property type="match status" value="1"/>
</dbReference>
<dbReference type="Proteomes" id="UP000054248">
    <property type="component" value="Unassembled WGS sequence"/>
</dbReference>
<dbReference type="PANTHER" id="PTHR22796">
    <property type="entry name" value="URG4-RELATED"/>
    <property type="match status" value="1"/>
</dbReference>
<keyword evidence="4" id="KW-1185">Reference proteome</keyword>
<protein>
    <recommendedName>
        <fullName evidence="2">VWFA domain-containing protein</fullName>
    </recommendedName>
</protein>
<proteinExistence type="predicted"/>
<reference evidence="4" key="2">
    <citation type="submission" date="2015-01" db="EMBL/GenBank/DDBJ databases">
        <title>Evolutionary Origins and Diversification of the Mycorrhizal Mutualists.</title>
        <authorList>
            <consortium name="DOE Joint Genome Institute"/>
            <consortium name="Mycorrhizal Genomics Consortium"/>
            <person name="Kohler A."/>
            <person name="Kuo A."/>
            <person name="Nagy L.G."/>
            <person name="Floudas D."/>
            <person name="Copeland A."/>
            <person name="Barry K.W."/>
            <person name="Cichocki N."/>
            <person name="Veneault-Fourrey C."/>
            <person name="LaButti K."/>
            <person name="Lindquist E.A."/>
            <person name="Lipzen A."/>
            <person name="Lundell T."/>
            <person name="Morin E."/>
            <person name="Murat C."/>
            <person name="Riley R."/>
            <person name="Ohm R."/>
            <person name="Sun H."/>
            <person name="Tunlid A."/>
            <person name="Henrissat B."/>
            <person name="Grigoriev I.V."/>
            <person name="Hibbett D.S."/>
            <person name="Martin F."/>
        </authorList>
    </citation>
    <scope>NUCLEOTIDE SEQUENCE [LARGE SCALE GENOMIC DNA]</scope>
    <source>
        <strain evidence="4">MUT 4182</strain>
    </source>
</reference>